<protein>
    <submittedName>
        <fullName evidence="4">Nitroreductase family protein</fullName>
        <ecNumber evidence="4">1.7.1.-</ecNumber>
    </submittedName>
</protein>
<dbReference type="InterPro" id="IPR000415">
    <property type="entry name" value="Nitroreductase-like"/>
</dbReference>
<dbReference type="SUPFAM" id="SSF55469">
    <property type="entry name" value="FMN-dependent nitroreductase-like"/>
    <property type="match status" value="1"/>
</dbReference>
<dbReference type="GO" id="GO:0016491">
    <property type="term" value="F:oxidoreductase activity"/>
    <property type="evidence" value="ECO:0007669"/>
    <property type="project" value="UniProtKB-KW"/>
</dbReference>
<keyword evidence="2 4" id="KW-0560">Oxidoreductase</keyword>
<evidence type="ECO:0000313" key="5">
    <source>
        <dbReference type="Proteomes" id="UP001589747"/>
    </source>
</evidence>
<evidence type="ECO:0000259" key="3">
    <source>
        <dbReference type="Pfam" id="PF00881"/>
    </source>
</evidence>
<proteinExistence type="inferred from homology"/>
<dbReference type="PANTHER" id="PTHR43673">
    <property type="entry name" value="NAD(P)H NITROREDUCTASE YDGI-RELATED"/>
    <property type="match status" value="1"/>
</dbReference>
<organism evidence="4 5">
    <name type="scientific">Paenibacillus aurantiacus</name>
    <dbReference type="NCBI Taxonomy" id="1936118"/>
    <lineage>
        <taxon>Bacteria</taxon>
        <taxon>Bacillati</taxon>
        <taxon>Bacillota</taxon>
        <taxon>Bacilli</taxon>
        <taxon>Bacillales</taxon>
        <taxon>Paenibacillaceae</taxon>
        <taxon>Paenibacillus</taxon>
    </lineage>
</organism>
<name>A0ABV5KTF4_9BACL</name>
<dbReference type="Proteomes" id="UP001589747">
    <property type="component" value="Unassembled WGS sequence"/>
</dbReference>
<dbReference type="Gene3D" id="3.40.109.10">
    <property type="entry name" value="NADH Oxidase"/>
    <property type="match status" value="1"/>
</dbReference>
<evidence type="ECO:0000256" key="2">
    <source>
        <dbReference type="ARBA" id="ARBA00023002"/>
    </source>
</evidence>
<dbReference type="CDD" id="cd02137">
    <property type="entry name" value="MhqN-like"/>
    <property type="match status" value="1"/>
</dbReference>
<reference evidence="4 5" key="1">
    <citation type="submission" date="2024-09" db="EMBL/GenBank/DDBJ databases">
        <authorList>
            <person name="Sun Q."/>
            <person name="Mori K."/>
        </authorList>
    </citation>
    <scope>NUCLEOTIDE SEQUENCE [LARGE SCALE GENOMIC DNA]</scope>
    <source>
        <strain evidence="4 5">TISTR 2452</strain>
    </source>
</reference>
<evidence type="ECO:0000313" key="4">
    <source>
        <dbReference type="EMBL" id="MFB9327688.1"/>
    </source>
</evidence>
<sequence>MEMTQKVGADFHALISERQSIRSYDPSVSISEEELKELLREATLAPSSSNLQPWRFVVVTDPAVKAELLPIANNQQQVVDAAATVILLGDTEAYKRADRIYDLSVEAGMPKEARDAYVPRMKEYYRTMSPETARSVALIDGGLVAMQLMLAAKARGYDTVPMGGFSHEKLIEHFQIPAHLIPVMLISIGKAAGQGYPKARLPIEEVTSWNKLDQ</sequence>
<accession>A0ABV5KTF4</accession>
<dbReference type="EC" id="1.7.1.-" evidence="4"/>
<dbReference type="EMBL" id="JBHMDO010000028">
    <property type="protein sequence ID" value="MFB9327688.1"/>
    <property type="molecule type" value="Genomic_DNA"/>
</dbReference>
<comment type="similarity">
    <text evidence="1">Belongs to the nitroreductase family.</text>
</comment>
<evidence type="ECO:0000256" key="1">
    <source>
        <dbReference type="ARBA" id="ARBA00007118"/>
    </source>
</evidence>
<feature type="domain" description="Nitroreductase" evidence="3">
    <location>
        <begin position="15"/>
        <end position="190"/>
    </location>
</feature>
<keyword evidence="5" id="KW-1185">Reference proteome</keyword>
<dbReference type="Pfam" id="PF00881">
    <property type="entry name" value="Nitroreductase"/>
    <property type="match status" value="1"/>
</dbReference>
<comment type="caution">
    <text evidence="4">The sequence shown here is derived from an EMBL/GenBank/DDBJ whole genome shotgun (WGS) entry which is preliminary data.</text>
</comment>
<gene>
    <name evidence="4" type="ORF">ACFFSY_17310</name>
</gene>
<dbReference type="RefSeq" id="WP_377496297.1">
    <property type="nucleotide sequence ID" value="NZ_JBHMDO010000028.1"/>
</dbReference>
<dbReference type="InterPro" id="IPR029479">
    <property type="entry name" value="Nitroreductase"/>
</dbReference>
<dbReference type="PANTHER" id="PTHR43673:SF10">
    <property type="entry name" value="NADH DEHYDROGENASE_NAD(P)H NITROREDUCTASE XCC3605-RELATED"/>
    <property type="match status" value="1"/>
</dbReference>